<evidence type="ECO:0000259" key="1">
    <source>
        <dbReference type="Pfam" id="PF13966"/>
    </source>
</evidence>
<comment type="caution">
    <text evidence="2">The sequence shown here is derived from an EMBL/GenBank/DDBJ whole genome shotgun (WGS) entry which is preliminary data.</text>
</comment>
<protein>
    <recommendedName>
        <fullName evidence="1">Reverse transcriptase zinc-binding domain-containing protein</fullName>
    </recommendedName>
</protein>
<dbReference type="EMBL" id="CAKMRJ010005049">
    <property type="protein sequence ID" value="CAH1439587.1"/>
    <property type="molecule type" value="Genomic_DNA"/>
</dbReference>
<name>A0AAU9NNZ2_9ASTR</name>
<evidence type="ECO:0000313" key="3">
    <source>
        <dbReference type="Proteomes" id="UP001157418"/>
    </source>
</evidence>
<dbReference type="Proteomes" id="UP001157418">
    <property type="component" value="Unassembled WGS sequence"/>
</dbReference>
<reference evidence="2 3" key="1">
    <citation type="submission" date="2022-01" db="EMBL/GenBank/DDBJ databases">
        <authorList>
            <person name="Xiong W."/>
            <person name="Schranz E."/>
        </authorList>
    </citation>
    <scope>NUCLEOTIDE SEQUENCE [LARGE SCALE GENOMIC DNA]</scope>
</reference>
<accession>A0AAU9NNZ2</accession>
<dbReference type="InterPro" id="IPR026960">
    <property type="entry name" value="RVT-Znf"/>
</dbReference>
<organism evidence="2 3">
    <name type="scientific">Lactuca virosa</name>
    <dbReference type="NCBI Taxonomy" id="75947"/>
    <lineage>
        <taxon>Eukaryota</taxon>
        <taxon>Viridiplantae</taxon>
        <taxon>Streptophyta</taxon>
        <taxon>Embryophyta</taxon>
        <taxon>Tracheophyta</taxon>
        <taxon>Spermatophyta</taxon>
        <taxon>Magnoliopsida</taxon>
        <taxon>eudicotyledons</taxon>
        <taxon>Gunneridae</taxon>
        <taxon>Pentapetalae</taxon>
        <taxon>asterids</taxon>
        <taxon>campanulids</taxon>
        <taxon>Asterales</taxon>
        <taxon>Asteraceae</taxon>
        <taxon>Cichorioideae</taxon>
        <taxon>Cichorieae</taxon>
        <taxon>Lactucinae</taxon>
        <taxon>Lactuca</taxon>
    </lineage>
</organism>
<evidence type="ECO:0000313" key="2">
    <source>
        <dbReference type="EMBL" id="CAH1439587.1"/>
    </source>
</evidence>
<dbReference type="AlphaFoldDB" id="A0AAU9NNZ2"/>
<sequence>MILSQKKDTNAQKLSDHNTPWRWKSCPLMAGLSQQICDIHSDFTNTELSTGKDQWSSRLTVDGNYTVESLRKIIDVSPLSNTEMSVTWCKETPLKVICFNWRAAQECIPTASALINRGVHLTSPFCTSCIGEFEDSNHLLVQCPFTKATRDKIINWCGTSLPPSSNTKELVKSITKWGTCPR</sequence>
<proteinExistence type="predicted"/>
<gene>
    <name evidence="2" type="ORF">LVIROSA_LOCUS25776</name>
</gene>
<dbReference type="Pfam" id="PF13966">
    <property type="entry name" value="zf-RVT"/>
    <property type="match status" value="1"/>
</dbReference>
<keyword evidence="3" id="KW-1185">Reference proteome</keyword>
<feature type="domain" description="Reverse transcriptase zinc-binding" evidence="1">
    <location>
        <begin position="65"/>
        <end position="148"/>
    </location>
</feature>